<evidence type="ECO:0000256" key="5">
    <source>
        <dbReference type="ARBA" id="ARBA00022741"/>
    </source>
</evidence>
<dbReference type="InterPro" id="IPR036640">
    <property type="entry name" value="ABC1_TM_sf"/>
</dbReference>
<dbReference type="GO" id="GO:0140359">
    <property type="term" value="F:ABC-type transporter activity"/>
    <property type="evidence" value="ECO:0007669"/>
    <property type="project" value="InterPro"/>
</dbReference>
<evidence type="ECO:0000259" key="10">
    <source>
        <dbReference type="PROSITE" id="PS50893"/>
    </source>
</evidence>
<dbReference type="InterPro" id="IPR044726">
    <property type="entry name" value="ABCC_6TM_D2"/>
</dbReference>
<dbReference type="CDD" id="cd03244">
    <property type="entry name" value="ABCC_MRP_domain2"/>
    <property type="match status" value="1"/>
</dbReference>
<evidence type="ECO:0000256" key="3">
    <source>
        <dbReference type="ARBA" id="ARBA00022692"/>
    </source>
</evidence>
<dbReference type="FunFam" id="3.40.50.300:FF:000973">
    <property type="entry name" value="Multidrug resistance-associated protein 4"/>
    <property type="match status" value="1"/>
</dbReference>
<proteinExistence type="predicted"/>
<dbReference type="OrthoDB" id="6500128at2759"/>
<feature type="domain" description="ABC transporter" evidence="10">
    <location>
        <begin position="400"/>
        <end position="623"/>
    </location>
</feature>
<evidence type="ECO:0000313" key="13">
    <source>
        <dbReference type="Proteomes" id="UP000292052"/>
    </source>
</evidence>
<evidence type="ECO:0000256" key="4">
    <source>
        <dbReference type="ARBA" id="ARBA00022737"/>
    </source>
</evidence>
<dbReference type="PANTHER" id="PTHR24223">
    <property type="entry name" value="ATP-BINDING CASSETTE SUB-FAMILY C"/>
    <property type="match status" value="1"/>
</dbReference>
<evidence type="ECO:0000313" key="12">
    <source>
        <dbReference type="EMBL" id="RZC33433.1"/>
    </source>
</evidence>
<dbReference type="InterPro" id="IPR027417">
    <property type="entry name" value="P-loop_NTPase"/>
</dbReference>
<dbReference type="InterPro" id="IPR003439">
    <property type="entry name" value="ABC_transporter-like_ATP-bd"/>
</dbReference>
<keyword evidence="13" id="KW-1185">Reference proteome</keyword>
<feature type="domain" description="ABC transmembrane type-1" evidence="11">
    <location>
        <begin position="678"/>
        <end position="946"/>
    </location>
</feature>
<dbReference type="PROSITE" id="PS50893">
    <property type="entry name" value="ABC_TRANSPORTER_2"/>
    <property type="match status" value="2"/>
</dbReference>
<comment type="caution">
    <text evidence="12">The sequence shown here is derived from an EMBL/GenBank/DDBJ whole genome shotgun (WGS) entry which is preliminary data.</text>
</comment>
<dbReference type="GO" id="GO:0005524">
    <property type="term" value="F:ATP binding"/>
    <property type="evidence" value="ECO:0007669"/>
    <property type="project" value="UniProtKB-KW"/>
</dbReference>
<keyword evidence="6" id="KW-0067">ATP-binding</keyword>
<dbReference type="GO" id="GO:0016887">
    <property type="term" value="F:ATP hydrolysis activity"/>
    <property type="evidence" value="ECO:0007669"/>
    <property type="project" value="InterPro"/>
</dbReference>
<dbReference type="SUPFAM" id="SSF90123">
    <property type="entry name" value="ABC transporter transmembrane region"/>
    <property type="match status" value="2"/>
</dbReference>
<evidence type="ECO:0000256" key="1">
    <source>
        <dbReference type="ARBA" id="ARBA00004141"/>
    </source>
</evidence>
<dbReference type="InterPro" id="IPR017871">
    <property type="entry name" value="ABC_transporter-like_CS"/>
</dbReference>
<keyword evidence="5" id="KW-0547">Nucleotide-binding</keyword>
<accession>A0A482VL39</accession>
<feature type="transmembrane region" description="Helical" evidence="9">
    <location>
        <begin position="336"/>
        <end position="362"/>
    </location>
</feature>
<gene>
    <name evidence="12" type="ORF">BDFB_002336</name>
</gene>
<organism evidence="12 13">
    <name type="scientific">Asbolus verrucosus</name>
    <name type="common">Desert ironclad beetle</name>
    <dbReference type="NCBI Taxonomy" id="1661398"/>
    <lineage>
        <taxon>Eukaryota</taxon>
        <taxon>Metazoa</taxon>
        <taxon>Ecdysozoa</taxon>
        <taxon>Arthropoda</taxon>
        <taxon>Hexapoda</taxon>
        <taxon>Insecta</taxon>
        <taxon>Pterygota</taxon>
        <taxon>Neoptera</taxon>
        <taxon>Endopterygota</taxon>
        <taxon>Coleoptera</taxon>
        <taxon>Polyphaga</taxon>
        <taxon>Cucujiformia</taxon>
        <taxon>Tenebrionidae</taxon>
        <taxon>Pimeliinae</taxon>
        <taxon>Asbolus</taxon>
    </lineage>
</organism>
<feature type="transmembrane region" description="Helical" evidence="9">
    <location>
        <begin position="132"/>
        <end position="157"/>
    </location>
</feature>
<dbReference type="Gene3D" id="3.40.50.300">
    <property type="entry name" value="P-loop containing nucleotide triphosphate hydrolases"/>
    <property type="match status" value="2"/>
</dbReference>
<evidence type="ECO:0000256" key="9">
    <source>
        <dbReference type="SAM" id="Phobius"/>
    </source>
</evidence>
<dbReference type="Pfam" id="PF00005">
    <property type="entry name" value="ABC_tran"/>
    <property type="match status" value="2"/>
</dbReference>
<dbReference type="GO" id="GO:0016020">
    <property type="term" value="C:membrane"/>
    <property type="evidence" value="ECO:0007669"/>
    <property type="project" value="UniProtKB-SubCell"/>
</dbReference>
<feature type="transmembrane region" description="Helical" evidence="9">
    <location>
        <begin position="91"/>
        <end position="112"/>
    </location>
</feature>
<name>A0A482VL39_ASBVE</name>
<keyword evidence="7 9" id="KW-1133">Transmembrane helix</keyword>
<feature type="transmembrane region" description="Helical" evidence="9">
    <location>
        <begin position="912"/>
        <end position="931"/>
    </location>
</feature>
<keyword evidence="4" id="KW-0677">Repeat</keyword>
<dbReference type="CDD" id="cd03250">
    <property type="entry name" value="ABCC_MRP_domain1"/>
    <property type="match status" value="1"/>
</dbReference>
<keyword evidence="2" id="KW-0813">Transport</keyword>
<dbReference type="FunFam" id="1.20.1560.10:FF:000014">
    <property type="entry name" value="Multidrug resistance-associated protein member 4"/>
    <property type="match status" value="1"/>
</dbReference>
<dbReference type="AlphaFoldDB" id="A0A482VL39"/>
<dbReference type="SMART" id="SM00382">
    <property type="entry name" value="AAA"/>
    <property type="match status" value="2"/>
</dbReference>
<feature type="transmembrane region" description="Helical" evidence="9">
    <location>
        <begin position="805"/>
        <end position="825"/>
    </location>
</feature>
<feature type="domain" description="ABC transmembrane type-1" evidence="11">
    <location>
        <begin position="104"/>
        <end position="342"/>
    </location>
</feature>
<comment type="subcellular location">
    <subcellularLocation>
        <location evidence="1">Membrane</location>
        <topology evidence="1">Multi-pass membrane protein</topology>
    </subcellularLocation>
</comment>
<feature type="transmembrane region" description="Helical" evidence="9">
    <location>
        <begin position="727"/>
        <end position="749"/>
    </location>
</feature>
<sequence length="1263" mass="143364">MEDYERTANKKKLKAHPKQKANFLSNFLWQLPLLYRGFKKGVSEDDLYDTLEEHQSKSLGDKLEQAWDDEVVAYEKPSIVRALIRTFGLQCLAYGLFMFPFHFAFTIFQPLFLMNLLNIFSSQEGEPNQNQAYFYASMMILASLSHLVCLHFISFLLDTLAMKVRVACSSLIYRKSLNLRKTHSQKTTVGQILNFLSNDVNHFETFFAFIHHIWITPIEVIVSLYLLDTILGHAAVVVYLSKRISTCKSHAASKTDYRIRLMNEIICGIKVIKMYTWEKPFLKLVEIARKLEMDEIISANYCRLMILALKNLVTRMTLFSCVLTWVLTHVSLTPQYVFTVATFYEILRLSVTVYLSLTFVSYSEIIVSMQRIEEFLKNLSHQSGKFQKKIDSLSDLSVGIYAYNVTVKWNSSTPLYNLRQVTFDAAPGQLVAVVGTAGSGKSTLLQVILKEIDVAQGNIHVGGMVSYASQEPWIFSASVKQNILFGQEMDQIKYLRVIKACALEHDISLLPYGDRTLVGERGVMLSGGQKARINLARAIYRDADIYLLDDPLSAVDAHVSKQIFEECIEGYLKNKCVVLITHQLQYLRRVDKIYVFETGQIAASGTYKELAYLRGYFGEVSKQAPEVNKSEAVIMGEMEPFKNFNIPIEVQEQQSSGTTSAKVYRNYCFAGGKWGLTFLTVVLYALVQALGNSVDYFVAFLVNLEQDRMKTSNNSNYLKFFTTENNLLIYSMLLIILIVLIAVRCWAFAKFSTNASKILHNVMLTKVIHGTMKIFDISPSGRILNRFSKDLGSVDEQLPMTLADVITVFLNIVGITVLVCIVNHWMLIPTIMLYAVCYFYSLIYVATVKNVIRIEAIRRSPLFSYLATSIRGLTTIRAFNAQKNLKTEFDNHQDNHTSAFYLQLALHHSLNFWMDIICVIYVGTLIFSFFINETETYVGSIGLAIMQAVPLVGMIPYGLRQWSNLDIQITSLERIVEYTELTPEVDEDGKTLPELWPSEGNIEFQTVHMQYSPDDPNALHQVSFEVKGGEKVGIVGRTGAGKSSLLSALLRLYYFDGKIIIDGVNIKDIHLNDLRSKISVIPQDPVLFQGTLRRNLDPFDEYTDSQIWHALEEVGLKSTVSKMSLGLETAVWEEGSNFSLGQKQLLCLVRAMVRSCKIIVFDEATANIDLKTDQLIQSVIRRKFKDCTVLTIAHRLHTVMDSDKVLVMDAGCVVEFDHPYRLLQNTSGILYSYVNRSGLGTAENLMKIAKRNFFDRFKGASEE</sequence>
<feature type="domain" description="ABC transporter" evidence="10">
    <location>
        <begin position="1002"/>
        <end position="1235"/>
    </location>
</feature>
<dbReference type="SUPFAM" id="SSF52540">
    <property type="entry name" value="P-loop containing nucleoside triphosphate hydrolases"/>
    <property type="match status" value="2"/>
</dbReference>
<dbReference type="PROSITE" id="PS50929">
    <property type="entry name" value="ABC_TM1F"/>
    <property type="match status" value="2"/>
</dbReference>
<dbReference type="InterPro" id="IPR050173">
    <property type="entry name" value="ABC_transporter_C-like"/>
</dbReference>
<dbReference type="Proteomes" id="UP000292052">
    <property type="component" value="Unassembled WGS sequence"/>
</dbReference>
<reference evidence="12 13" key="1">
    <citation type="submission" date="2017-03" db="EMBL/GenBank/DDBJ databases">
        <title>Genome of the blue death feigning beetle - Asbolus verrucosus.</title>
        <authorList>
            <person name="Rider S.D."/>
        </authorList>
    </citation>
    <scope>NUCLEOTIDE SEQUENCE [LARGE SCALE GENOMIC DNA]</scope>
    <source>
        <strain evidence="12">Butters</strain>
        <tissue evidence="12">Head and leg muscle</tissue>
    </source>
</reference>
<dbReference type="Pfam" id="PF00664">
    <property type="entry name" value="ABC_membrane"/>
    <property type="match status" value="2"/>
</dbReference>
<dbReference type="CDD" id="cd18579">
    <property type="entry name" value="ABC_6TM_ABCC_D1"/>
    <property type="match status" value="1"/>
</dbReference>
<dbReference type="STRING" id="1661398.A0A482VL39"/>
<dbReference type="InterPro" id="IPR011527">
    <property type="entry name" value="ABC1_TM_dom"/>
</dbReference>
<dbReference type="InterPro" id="IPR044746">
    <property type="entry name" value="ABCC_6TM_D1"/>
</dbReference>
<dbReference type="FunFam" id="1.20.1560.10:FF:000026">
    <property type="entry name" value="Multidrug resistance-associated protein lethal(2)03659"/>
    <property type="match status" value="1"/>
</dbReference>
<dbReference type="PANTHER" id="PTHR24223:SF448">
    <property type="entry name" value="FI20146P1-RELATED"/>
    <property type="match status" value="1"/>
</dbReference>
<dbReference type="FunFam" id="3.40.50.300:FF:000163">
    <property type="entry name" value="Multidrug resistance-associated protein member 4"/>
    <property type="match status" value="1"/>
</dbReference>
<keyword evidence="8 9" id="KW-0472">Membrane</keyword>
<keyword evidence="3 9" id="KW-0812">Transmembrane</keyword>
<evidence type="ECO:0000256" key="2">
    <source>
        <dbReference type="ARBA" id="ARBA00022448"/>
    </source>
</evidence>
<evidence type="ECO:0000256" key="8">
    <source>
        <dbReference type="ARBA" id="ARBA00023136"/>
    </source>
</evidence>
<feature type="transmembrane region" description="Helical" evidence="9">
    <location>
        <begin position="831"/>
        <end position="852"/>
    </location>
</feature>
<evidence type="ECO:0000256" key="6">
    <source>
        <dbReference type="ARBA" id="ARBA00022840"/>
    </source>
</evidence>
<protein>
    <submittedName>
        <fullName evidence="12">ABC tran and/or AAA 25 domain containing protein</fullName>
    </submittedName>
</protein>
<evidence type="ECO:0000256" key="7">
    <source>
        <dbReference type="ARBA" id="ARBA00022989"/>
    </source>
</evidence>
<dbReference type="InterPro" id="IPR003593">
    <property type="entry name" value="AAA+_ATPase"/>
</dbReference>
<evidence type="ECO:0000259" key="11">
    <source>
        <dbReference type="PROSITE" id="PS50929"/>
    </source>
</evidence>
<dbReference type="CDD" id="cd18580">
    <property type="entry name" value="ABC_6TM_ABCC_D2"/>
    <property type="match status" value="1"/>
</dbReference>
<feature type="transmembrane region" description="Helical" evidence="9">
    <location>
        <begin position="937"/>
        <end position="959"/>
    </location>
</feature>
<dbReference type="PROSITE" id="PS00211">
    <property type="entry name" value="ABC_TRANSPORTER_1"/>
    <property type="match status" value="2"/>
</dbReference>
<dbReference type="Gene3D" id="1.20.1560.10">
    <property type="entry name" value="ABC transporter type 1, transmembrane domain"/>
    <property type="match status" value="2"/>
</dbReference>
<dbReference type="EMBL" id="QDEB01088877">
    <property type="protein sequence ID" value="RZC33433.1"/>
    <property type="molecule type" value="Genomic_DNA"/>
</dbReference>
<feature type="transmembrane region" description="Helical" evidence="9">
    <location>
        <begin position="312"/>
        <end position="330"/>
    </location>
</feature>
<feature type="transmembrane region" description="Helical" evidence="9">
    <location>
        <begin position="674"/>
        <end position="691"/>
    </location>
</feature>